<feature type="non-terminal residue" evidence="2">
    <location>
        <position position="62"/>
    </location>
</feature>
<sequence length="62" mass="6552">MSSAVKGSKQLGSGLTRARTTSSLQSVSENRTISHTTSPFVYSSIQHLALEHQSQGDTSICG</sequence>
<keyword evidence="3" id="KW-1185">Reference proteome</keyword>
<name>A0A2P5DEE5_PARAD</name>
<proteinExistence type="predicted"/>
<dbReference type="EMBL" id="JXTB01000043">
    <property type="protein sequence ID" value="PON71675.1"/>
    <property type="molecule type" value="Genomic_DNA"/>
</dbReference>
<accession>A0A2P5DEE5</accession>
<gene>
    <name evidence="2" type="ORF">PanWU01x14_071300</name>
</gene>
<protein>
    <submittedName>
        <fullName evidence="2">Uncharacterized protein</fullName>
    </submittedName>
</protein>
<evidence type="ECO:0000313" key="2">
    <source>
        <dbReference type="EMBL" id="PON71675.1"/>
    </source>
</evidence>
<reference evidence="3" key="1">
    <citation type="submission" date="2016-06" db="EMBL/GenBank/DDBJ databases">
        <title>Parallel loss of symbiosis genes in relatives of nitrogen-fixing non-legume Parasponia.</title>
        <authorList>
            <person name="Van Velzen R."/>
            <person name="Holmer R."/>
            <person name="Bu F."/>
            <person name="Rutten L."/>
            <person name="Van Zeijl A."/>
            <person name="Liu W."/>
            <person name="Santuari L."/>
            <person name="Cao Q."/>
            <person name="Sharma T."/>
            <person name="Shen D."/>
            <person name="Roswanjaya Y."/>
            <person name="Wardhani T."/>
            <person name="Kalhor M.S."/>
            <person name="Jansen J."/>
            <person name="Van den Hoogen J."/>
            <person name="Gungor B."/>
            <person name="Hartog M."/>
            <person name="Hontelez J."/>
            <person name="Verver J."/>
            <person name="Yang W.-C."/>
            <person name="Schijlen E."/>
            <person name="Repin R."/>
            <person name="Schilthuizen M."/>
            <person name="Schranz E."/>
            <person name="Heidstra R."/>
            <person name="Miyata K."/>
            <person name="Fedorova E."/>
            <person name="Kohlen W."/>
            <person name="Bisseling T."/>
            <person name="Smit S."/>
            <person name="Geurts R."/>
        </authorList>
    </citation>
    <scope>NUCLEOTIDE SEQUENCE [LARGE SCALE GENOMIC DNA]</scope>
    <source>
        <strain evidence="3">cv. WU1-14</strain>
    </source>
</reference>
<organism evidence="2 3">
    <name type="scientific">Parasponia andersonii</name>
    <name type="common">Sponia andersonii</name>
    <dbReference type="NCBI Taxonomy" id="3476"/>
    <lineage>
        <taxon>Eukaryota</taxon>
        <taxon>Viridiplantae</taxon>
        <taxon>Streptophyta</taxon>
        <taxon>Embryophyta</taxon>
        <taxon>Tracheophyta</taxon>
        <taxon>Spermatophyta</taxon>
        <taxon>Magnoliopsida</taxon>
        <taxon>eudicotyledons</taxon>
        <taxon>Gunneridae</taxon>
        <taxon>Pentapetalae</taxon>
        <taxon>rosids</taxon>
        <taxon>fabids</taxon>
        <taxon>Rosales</taxon>
        <taxon>Cannabaceae</taxon>
        <taxon>Parasponia</taxon>
    </lineage>
</organism>
<evidence type="ECO:0000256" key="1">
    <source>
        <dbReference type="SAM" id="MobiDB-lite"/>
    </source>
</evidence>
<dbReference type="AlphaFoldDB" id="A0A2P5DEE5"/>
<feature type="region of interest" description="Disordered" evidence="1">
    <location>
        <begin position="1"/>
        <end position="31"/>
    </location>
</feature>
<comment type="caution">
    <text evidence="2">The sequence shown here is derived from an EMBL/GenBank/DDBJ whole genome shotgun (WGS) entry which is preliminary data.</text>
</comment>
<dbReference type="Proteomes" id="UP000237105">
    <property type="component" value="Unassembled WGS sequence"/>
</dbReference>
<evidence type="ECO:0000313" key="3">
    <source>
        <dbReference type="Proteomes" id="UP000237105"/>
    </source>
</evidence>